<evidence type="ECO:0000259" key="8">
    <source>
        <dbReference type="PROSITE" id="PS50928"/>
    </source>
</evidence>
<reference evidence="10" key="1">
    <citation type="journal article" date="2019" name="Int. J. Syst. Evol. Microbiol.">
        <title>The Global Catalogue of Microorganisms (GCM) 10K type strain sequencing project: providing services to taxonomists for standard genome sequencing and annotation.</title>
        <authorList>
            <consortium name="The Broad Institute Genomics Platform"/>
            <consortium name="The Broad Institute Genome Sequencing Center for Infectious Disease"/>
            <person name="Wu L."/>
            <person name="Ma J."/>
        </authorList>
    </citation>
    <scope>NUCLEOTIDE SEQUENCE [LARGE SCALE GENOMIC DNA]</scope>
    <source>
        <strain evidence="10">NBRC 105830</strain>
    </source>
</reference>
<dbReference type="InterPro" id="IPR050809">
    <property type="entry name" value="UgpAE/MalFG_permease"/>
</dbReference>
<feature type="transmembrane region" description="Helical" evidence="7">
    <location>
        <begin position="296"/>
        <end position="321"/>
    </location>
</feature>
<evidence type="ECO:0000256" key="5">
    <source>
        <dbReference type="ARBA" id="ARBA00022989"/>
    </source>
</evidence>
<feature type="domain" description="ABC transmembrane type-1" evidence="8">
    <location>
        <begin position="154"/>
        <end position="373"/>
    </location>
</feature>
<keyword evidence="4 7" id="KW-0812">Transmembrane</keyword>
<dbReference type="SUPFAM" id="SSF161098">
    <property type="entry name" value="MetI-like"/>
    <property type="match status" value="1"/>
</dbReference>
<keyword evidence="2 7" id="KW-0813">Transport</keyword>
<comment type="subcellular location">
    <subcellularLocation>
        <location evidence="1 7">Cell membrane</location>
        <topology evidence="1 7">Multi-pass membrane protein</topology>
    </subcellularLocation>
</comment>
<sequence>MSTSTAARPPQTTISDADPEAKLRANPVKILIGIVGMFLVLWGLGNLFLAFGYYPEKFGNKIIIGLLAIVGGVGGAYALFYFLNVFIEGLPARLAEGVIPYGFLLPGFLLVGLMLIYPTFQTINYSFANADSTAYVGLQNYRTIFSDGAFWTAIINNVLWLLIVPAVVVAFGVVVAVLSDKLSEFGERVAKSLIFMPMAISAVGAWAIWMLIYQYNTADKGAKDTGMLNAIWTTLGGEPQVWIQLQTGKFNSFLLMIVLIWLQAGFAMVLLSSAIKGVPDDTLEAARIDGATEFQIFWKVVIPQIWGTIITVFVTVFITVLKVFDIVYVATNGQYGTDVIANLFFNKLFAASEAGQATAIVVVLLIAITPLIVYQIRHFRAEENNR</sequence>
<keyword evidence="6 7" id="KW-0472">Membrane</keyword>
<evidence type="ECO:0000256" key="6">
    <source>
        <dbReference type="ARBA" id="ARBA00023136"/>
    </source>
</evidence>
<dbReference type="PROSITE" id="PS50928">
    <property type="entry name" value="ABC_TM1"/>
    <property type="match status" value="1"/>
</dbReference>
<dbReference type="CDD" id="cd06261">
    <property type="entry name" value="TM_PBP2"/>
    <property type="match status" value="1"/>
</dbReference>
<evidence type="ECO:0000313" key="9">
    <source>
        <dbReference type="EMBL" id="GMA18359.1"/>
    </source>
</evidence>
<gene>
    <name evidence="9" type="ORF">GCM10025862_03800</name>
</gene>
<dbReference type="PANTHER" id="PTHR43227">
    <property type="entry name" value="BLL4140 PROTEIN"/>
    <property type="match status" value="1"/>
</dbReference>
<keyword evidence="5 7" id="KW-1133">Transmembrane helix</keyword>
<accession>A0ABQ6HKZ2</accession>
<feature type="transmembrane region" description="Helical" evidence="7">
    <location>
        <begin position="63"/>
        <end position="86"/>
    </location>
</feature>
<dbReference type="InterPro" id="IPR000515">
    <property type="entry name" value="MetI-like"/>
</dbReference>
<feature type="transmembrane region" description="Helical" evidence="7">
    <location>
        <begin position="253"/>
        <end position="275"/>
    </location>
</feature>
<protein>
    <submittedName>
        <fullName evidence="9">Sugar ABC transporter permease</fullName>
    </submittedName>
</protein>
<feature type="transmembrane region" description="Helical" evidence="7">
    <location>
        <begin position="30"/>
        <end position="51"/>
    </location>
</feature>
<feature type="transmembrane region" description="Helical" evidence="7">
    <location>
        <begin position="98"/>
        <end position="117"/>
    </location>
</feature>
<feature type="transmembrane region" description="Helical" evidence="7">
    <location>
        <begin position="354"/>
        <end position="376"/>
    </location>
</feature>
<keyword evidence="3" id="KW-1003">Cell membrane</keyword>
<evidence type="ECO:0000313" key="10">
    <source>
        <dbReference type="Proteomes" id="UP001157109"/>
    </source>
</evidence>
<evidence type="ECO:0000256" key="2">
    <source>
        <dbReference type="ARBA" id="ARBA00022448"/>
    </source>
</evidence>
<evidence type="ECO:0000256" key="7">
    <source>
        <dbReference type="RuleBase" id="RU363032"/>
    </source>
</evidence>
<dbReference type="Gene3D" id="1.10.3720.10">
    <property type="entry name" value="MetI-like"/>
    <property type="match status" value="1"/>
</dbReference>
<name>A0ABQ6HKZ2_9MICO</name>
<dbReference type="Proteomes" id="UP001157109">
    <property type="component" value="Unassembled WGS sequence"/>
</dbReference>
<dbReference type="InterPro" id="IPR035906">
    <property type="entry name" value="MetI-like_sf"/>
</dbReference>
<proteinExistence type="inferred from homology"/>
<evidence type="ECO:0000256" key="3">
    <source>
        <dbReference type="ARBA" id="ARBA00022475"/>
    </source>
</evidence>
<dbReference type="RefSeq" id="WP_241443880.1">
    <property type="nucleotide sequence ID" value="NZ_BSUJ01000001.1"/>
</dbReference>
<dbReference type="Pfam" id="PF00528">
    <property type="entry name" value="BPD_transp_1"/>
    <property type="match status" value="1"/>
</dbReference>
<feature type="transmembrane region" description="Helical" evidence="7">
    <location>
        <begin position="158"/>
        <end position="178"/>
    </location>
</feature>
<keyword evidence="10" id="KW-1185">Reference proteome</keyword>
<dbReference type="EMBL" id="BSUJ01000001">
    <property type="protein sequence ID" value="GMA18359.1"/>
    <property type="molecule type" value="Genomic_DNA"/>
</dbReference>
<organism evidence="9 10">
    <name type="scientific">Arsenicicoccus piscis</name>
    <dbReference type="NCBI Taxonomy" id="673954"/>
    <lineage>
        <taxon>Bacteria</taxon>
        <taxon>Bacillati</taxon>
        <taxon>Actinomycetota</taxon>
        <taxon>Actinomycetes</taxon>
        <taxon>Micrococcales</taxon>
        <taxon>Intrasporangiaceae</taxon>
        <taxon>Arsenicicoccus</taxon>
    </lineage>
</organism>
<comment type="caution">
    <text evidence="9">The sequence shown here is derived from an EMBL/GenBank/DDBJ whole genome shotgun (WGS) entry which is preliminary data.</text>
</comment>
<dbReference type="PANTHER" id="PTHR43227:SF8">
    <property type="entry name" value="DIACETYLCHITOBIOSE UPTAKE SYSTEM PERMEASE PROTEIN DASB"/>
    <property type="match status" value="1"/>
</dbReference>
<feature type="transmembrane region" description="Helical" evidence="7">
    <location>
        <begin position="190"/>
        <end position="212"/>
    </location>
</feature>
<comment type="similarity">
    <text evidence="7">Belongs to the binding-protein-dependent transport system permease family.</text>
</comment>
<evidence type="ECO:0000256" key="1">
    <source>
        <dbReference type="ARBA" id="ARBA00004651"/>
    </source>
</evidence>
<evidence type="ECO:0000256" key="4">
    <source>
        <dbReference type="ARBA" id="ARBA00022692"/>
    </source>
</evidence>